<dbReference type="CDD" id="cd04301">
    <property type="entry name" value="NAT_SF"/>
    <property type="match status" value="1"/>
</dbReference>
<dbReference type="PROSITE" id="PS51186">
    <property type="entry name" value="GNAT"/>
    <property type="match status" value="1"/>
</dbReference>
<accession>A0ABS7YQL8</accession>
<reference evidence="3" key="1">
    <citation type="submission" date="2023-07" db="EMBL/GenBank/DDBJ databases">
        <title>Molecular identification of indigenous halophilic bacteria isolated from red sea cost, biodegradation of synthetic dyes and assessment of degraded metabolite toxicity.</title>
        <authorList>
            <person name="Chaieb K."/>
            <person name="Altayb H.N."/>
        </authorList>
    </citation>
    <scope>NUCLEOTIDE SEQUENCE [LARGE SCALE GENOMIC DNA]</scope>
    <source>
        <strain evidence="3">K20</strain>
    </source>
</reference>
<dbReference type="InterPro" id="IPR000182">
    <property type="entry name" value="GNAT_dom"/>
</dbReference>
<dbReference type="Proteomes" id="UP001199044">
    <property type="component" value="Unassembled WGS sequence"/>
</dbReference>
<proteinExistence type="predicted"/>
<feature type="domain" description="N-acetyltransferase" evidence="1">
    <location>
        <begin position="31"/>
        <end position="163"/>
    </location>
</feature>
<gene>
    <name evidence="2" type="ORF">LDJ79_14200</name>
</gene>
<dbReference type="RefSeq" id="WP_068717326.1">
    <property type="nucleotide sequence ID" value="NZ_AP014636.1"/>
</dbReference>
<organism evidence="2 3">
    <name type="scientific">Vibrio tritonius</name>
    <dbReference type="NCBI Taxonomy" id="1435069"/>
    <lineage>
        <taxon>Bacteria</taxon>
        <taxon>Pseudomonadati</taxon>
        <taxon>Pseudomonadota</taxon>
        <taxon>Gammaproteobacteria</taxon>
        <taxon>Vibrionales</taxon>
        <taxon>Vibrionaceae</taxon>
        <taxon>Vibrio</taxon>
    </lineage>
</organism>
<dbReference type="Gene3D" id="3.40.630.30">
    <property type="match status" value="1"/>
</dbReference>
<dbReference type="SUPFAM" id="SSF55729">
    <property type="entry name" value="Acyl-CoA N-acyltransferases (Nat)"/>
    <property type="match status" value="1"/>
</dbReference>
<sequence length="163" mass="19061">MEPVTTYYLEMTKITQLKIKPRPENLQINEVEIKNYRFNRFLYQLVGEPWQWTDKLSHTPEQWQAYAHADNLRTWVAYSKGSIAGYFELQKQSDNSVEIVYFGLAPDFIGQGFGGYVLSHALEAAWAWGEVSRVWVHTCSLDHPYALANYQGRGMTIYREEQE</sequence>
<evidence type="ECO:0000259" key="1">
    <source>
        <dbReference type="PROSITE" id="PS51186"/>
    </source>
</evidence>
<evidence type="ECO:0000313" key="2">
    <source>
        <dbReference type="EMBL" id="MCA2017272.1"/>
    </source>
</evidence>
<evidence type="ECO:0000313" key="3">
    <source>
        <dbReference type="Proteomes" id="UP001199044"/>
    </source>
</evidence>
<dbReference type="EMBL" id="JAIWIU010000099">
    <property type="protein sequence ID" value="MCA2017272.1"/>
    <property type="molecule type" value="Genomic_DNA"/>
</dbReference>
<comment type="caution">
    <text evidence="2">The sequence shown here is derived from an EMBL/GenBank/DDBJ whole genome shotgun (WGS) entry which is preliminary data.</text>
</comment>
<dbReference type="InterPro" id="IPR016181">
    <property type="entry name" value="Acyl_CoA_acyltransferase"/>
</dbReference>
<protein>
    <submittedName>
        <fullName evidence="2">GNAT family N-acetyltransferase</fullName>
    </submittedName>
</protein>
<dbReference type="Pfam" id="PF00583">
    <property type="entry name" value="Acetyltransf_1"/>
    <property type="match status" value="1"/>
</dbReference>
<name>A0ABS7YQL8_9VIBR</name>
<keyword evidence="3" id="KW-1185">Reference proteome</keyword>